<gene>
    <name evidence="17" type="ORF">JX001_02865</name>
</gene>
<dbReference type="RefSeq" id="WP_205682212.1">
    <property type="nucleotide sequence ID" value="NZ_CP070968.1"/>
</dbReference>
<dbReference type="SUPFAM" id="SSF56935">
    <property type="entry name" value="Porins"/>
    <property type="match status" value="1"/>
</dbReference>
<reference evidence="17 18" key="1">
    <citation type="submission" date="2021-02" db="EMBL/GenBank/DDBJ databases">
        <title>Brevundimonas sp. CS1 genome sequence.</title>
        <authorList>
            <person name="Lee K."/>
            <person name="Choi Y.-J."/>
            <person name="Son H.-R."/>
        </authorList>
    </citation>
    <scope>NUCLEOTIDE SEQUENCE [LARGE SCALE GENOMIC DNA]</scope>
    <source>
        <strain evidence="17 18">CS1</strain>
    </source>
</reference>
<keyword evidence="2 12" id="KW-0813">Transport</keyword>
<evidence type="ECO:0000313" key="17">
    <source>
        <dbReference type="EMBL" id="QSF54778.1"/>
    </source>
</evidence>
<dbReference type="PANTHER" id="PTHR32552">
    <property type="entry name" value="FERRICHROME IRON RECEPTOR-RELATED"/>
    <property type="match status" value="1"/>
</dbReference>
<protein>
    <submittedName>
        <fullName evidence="17">TonB-dependent receptor</fullName>
    </submittedName>
</protein>
<keyword evidence="4" id="KW-0410">Iron transport</keyword>
<keyword evidence="9 13" id="KW-0798">TonB box</keyword>
<feature type="chain" id="PRO_5046798300" evidence="14">
    <location>
        <begin position="30"/>
        <end position="824"/>
    </location>
</feature>
<evidence type="ECO:0000256" key="8">
    <source>
        <dbReference type="ARBA" id="ARBA00023065"/>
    </source>
</evidence>
<organism evidence="17 18">
    <name type="scientific">Brevundimonas fontaquae</name>
    <dbReference type="NCBI Taxonomy" id="2813778"/>
    <lineage>
        <taxon>Bacteria</taxon>
        <taxon>Pseudomonadati</taxon>
        <taxon>Pseudomonadota</taxon>
        <taxon>Alphaproteobacteria</taxon>
        <taxon>Caulobacterales</taxon>
        <taxon>Caulobacteraceae</taxon>
        <taxon>Brevundimonas</taxon>
    </lineage>
</organism>
<dbReference type="Gene3D" id="2.170.130.10">
    <property type="entry name" value="TonB-dependent receptor, plug domain"/>
    <property type="match status" value="1"/>
</dbReference>
<evidence type="ECO:0000256" key="12">
    <source>
        <dbReference type="PROSITE-ProRule" id="PRU01360"/>
    </source>
</evidence>
<keyword evidence="8" id="KW-0406">Ion transport</keyword>
<evidence type="ECO:0000313" key="18">
    <source>
        <dbReference type="Proteomes" id="UP000662957"/>
    </source>
</evidence>
<evidence type="ECO:0000259" key="15">
    <source>
        <dbReference type="Pfam" id="PF00593"/>
    </source>
</evidence>
<dbReference type="Pfam" id="PF00593">
    <property type="entry name" value="TonB_dep_Rec_b-barrel"/>
    <property type="match status" value="1"/>
</dbReference>
<dbReference type="EMBL" id="CP070968">
    <property type="protein sequence ID" value="QSF54778.1"/>
    <property type="molecule type" value="Genomic_DNA"/>
</dbReference>
<evidence type="ECO:0000256" key="9">
    <source>
        <dbReference type="ARBA" id="ARBA00023077"/>
    </source>
</evidence>
<sequence>MTNRSLRGLSLGLRSLLLLGAALPATAFAQTATPPSQVPTSEDPAATVEDIIVTGTSRARAALVTPLAVTSLNSEALQRATSSSQADILNTVPSVKAEGGGGEVAVNVFVKGLPVSGTYQLTPLQYDGIPVMSAFGLNSSAFDVYYRNDLGIERLEFVRGGVSNLFGQGSVAGLINYISKTGDDETHGVAQIEGATEGRVRVDGALSGPLGGGLYYAASGYYRNDEGPIDTGLPTRGGQVRGNLKKEFSDGTGSFTLYGQYIDDSVQFYLPIPLSSTNRERVAGSDGETLYSVQTSQVRNLAFNTPNGVFRTDIAKGVETRGGQVAAVFRRELDSGWGVNANLKYSSYKHRFGFFLDGDGVVNTPETQAAFLANRGLPTNATYTYADDGSVVPASVLLFANRIQDRIRPMEDVTAELNVTRRVSAGGFDHNFTFGGFAASAEATDNVITTSYLAAFNNTPRLINLTVRDALGAPTIVSNNGLVNAGVGYVNNRHSAERYALYFADQIERDRLIIDIGGRIERTTGDLRRERTATYVTDTTTPNLSTALRDVVWGTGSYMTGKVETDSWALAAGALYRLTPDVSLYANASRGYFFPALNTVAFNALGEVQSYEPEVIRQAEAGVKYSGGRVSGSVSVFYNDLKDRRTVQFLNTGGGALAEVVSVVSTEAYGLEGVLDVRLIDNLSFRGNVSLIHHEYTDYDSSPTFIGNEEPRQPSFLYNAGLYYDDGAWDGSVYTNYTGSNFTDPSNAIELDGFNVVRADLGYTLERADGRSLRLGLDVFNVLDDQGITEGSPRQGPAQVSAGAYFIGRPVLPRRYTVRLTYSF</sequence>
<keyword evidence="17" id="KW-0675">Receptor</keyword>
<evidence type="ECO:0000256" key="4">
    <source>
        <dbReference type="ARBA" id="ARBA00022496"/>
    </source>
</evidence>
<evidence type="ECO:0000256" key="5">
    <source>
        <dbReference type="ARBA" id="ARBA00022692"/>
    </source>
</evidence>
<evidence type="ECO:0000256" key="14">
    <source>
        <dbReference type="SAM" id="SignalP"/>
    </source>
</evidence>
<evidence type="ECO:0000256" key="10">
    <source>
        <dbReference type="ARBA" id="ARBA00023136"/>
    </source>
</evidence>
<evidence type="ECO:0000256" key="1">
    <source>
        <dbReference type="ARBA" id="ARBA00004571"/>
    </source>
</evidence>
<dbReference type="InterPro" id="IPR037066">
    <property type="entry name" value="Plug_dom_sf"/>
</dbReference>
<evidence type="ECO:0000256" key="7">
    <source>
        <dbReference type="ARBA" id="ARBA00023004"/>
    </source>
</evidence>
<name>A0ABX7LW60_9CAUL</name>
<dbReference type="PANTHER" id="PTHR32552:SF89">
    <property type="entry name" value="CATECHOLATE SIDEROPHORE RECEPTOR FIU"/>
    <property type="match status" value="1"/>
</dbReference>
<proteinExistence type="inferred from homology"/>
<keyword evidence="11 12" id="KW-0998">Cell outer membrane</keyword>
<feature type="domain" description="TonB-dependent receptor plug" evidence="16">
    <location>
        <begin position="65"/>
        <end position="173"/>
    </location>
</feature>
<keyword evidence="10 12" id="KW-0472">Membrane</keyword>
<evidence type="ECO:0000256" key="13">
    <source>
        <dbReference type="RuleBase" id="RU003357"/>
    </source>
</evidence>
<evidence type="ECO:0000256" key="11">
    <source>
        <dbReference type="ARBA" id="ARBA00023237"/>
    </source>
</evidence>
<dbReference type="InterPro" id="IPR012910">
    <property type="entry name" value="Plug_dom"/>
</dbReference>
<dbReference type="Proteomes" id="UP000662957">
    <property type="component" value="Chromosome"/>
</dbReference>
<comment type="subcellular location">
    <subcellularLocation>
        <location evidence="1 12">Cell outer membrane</location>
        <topology evidence="1 12">Multi-pass membrane protein</topology>
    </subcellularLocation>
</comment>
<keyword evidence="5 12" id="KW-0812">Transmembrane</keyword>
<evidence type="ECO:0000259" key="16">
    <source>
        <dbReference type="Pfam" id="PF07715"/>
    </source>
</evidence>
<keyword evidence="6 14" id="KW-0732">Signal</keyword>
<dbReference type="InterPro" id="IPR039426">
    <property type="entry name" value="TonB-dep_rcpt-like"/>
</dbReference>
<keyword evidence="3 12" id="KW-1134">Transmembrane beta strand</keyword>
<keyword evidence="7" id="KW-0408">Iron</keyword>
<dbReference type="Gene3D" id="2.40.170.20">
    <property type="entry name" value="TonB-dependent receptor, beta-barrel domain"/>
    <property type="match status" value="1"/>
</dbReference>
<evidence type="ECO:0000256" key="3">
    <source>
        <dbReference type="ARBA" id="ARBA00022452"/>
    </source>
</evidence>
<dbReference type="InterPro" id="IPR036942">
    <property type="entry name" value="Beta-barrel_TonB_sf"/>
</dbReference>
<dbReference type="Pfam" id="PF07715">
    <property type="entry name" value="Plug"/>
    <property type="match status" value="1"/>
</dbReference>
<evidence type="ECO:0000256" key="2">
    <source>
        <dbReference type="ARBA" id="ARBA00022448"/>
    </source>
</evidence>
<comment type="similarity">
    <text evidence="12 13">Belongs to the TonB-dependent receptor family.</text>
</comment>
<feature type="domain" description="TonB-dependent receptor-like beta-barrel" evidence="15">
    <location>
        <begin position="300"/>
        <end position="782"/>
    </location>
</feature>
<evidence type="ECO:0000256" key="6">
    <source>
        <dbReference type="ARBA" id="ARBA00022729"/>
    </source>
</evidence>
<accession>A0ABX7LW60</accession>
<dbReference type="InterPro" id="IPR000531">
    <property type="entry name" value="Beta-barrel_TonB"/>
</dbReference>
<dbReference type="PROSITE" id="PS52016">
    <property type="entry name" value="TONB_DEPENDENT_REC_3"/>
    <property type="match status" value="1"/>
</dbReference>
<keyword evidence="18" id="KW-1185">Reference proteome</keyword>
<feature type="signal peptide" evidence="14">
    <location>
        <begin position="1"/>
        <end position="29"/>
    </location>
</feature>